<dbReference type="Proteomes" id="UP001497522">
    <property type="component" value="Chromosome 4"/>
</dbReference>
<feature type="signal peptide" evidence="1">
    <location>
        <begin position="1"/>
        <end position="17"/>
    </location>
</feature>
<evidence type="ECO:0000256" key="1">
    <source>
        <dbReference type="SAM" id="SignalP"/>
    </source>
</evidence>
<evidence type="ECO:0008006" key="4">
    <source>
        <dbReference type="Google" id="ProtNLM"/>
    </source>
</evidence>
<evidence type="ECO:0000313" key="3">
    <source>
        <dbReference type="Proteomes" id="UP001497522"/>
    </source>
</evidence>
<evidence type="ECO:0000313" key="2">
    <source>
        <dbReference type="EMBL" id="CAK9874202.1"/>
    </source>
</evidence>
<reference evidence="2" key="1">
    <citation type="submission" date="2024-03" db="EMBL/GenBank/DDBJ databases">
        <authorList>
            <consortium name="ELIXIR-Norway"/>
            <consortium name="Elixir Norway"/>
        </authorList>
    </citation>
    <scope>NUCLEOTIDE SEQUENCE</scope>
</reference>
<gene>
    <name evidence="2" type="ORF">CSSPJE1EN2_LOCUS16643</name>
</gene>
<feature type="chain" id="PRO_5045043712" description="Secreted protein" evidence="1">
    <location>
        <begin position="18"/>
        <end position="80"/>
    </location>
</feature>
<accession>A0ABP1BFL6</accession>
<sequence length="80" mass="8641">MGCLLLLSYGLHACCYGSTWESAGRGARTTCSSGGDGDQEDFKSYRSLEEELNIFRNLMCMLIPVCRSPSPAMIPAGADK</sequence>
<organism evidence="2 3">
    <name type="scientific">Sphagnum jensenii</name>
    <dbReference type="NCBI Taxonomy" id="128206"/>
    <lineage>
        <taxon>Eukaryota</taxon>
        <taxon>Viridiplantae</taxon>
        <taxon>Streptophyta</taxon>
        <taxon>Embryophyta</taxon>
        <taxon>Bryophyta</taxon>
        <taxon>Sphagnophytina</taxon>
        <taxon>Sphagnopsida</taxon>
        <taxon>Sphagnales</taxon>
        <taxon>Sphagnaceae</taxon>
        <taxon>Sphagnum</taxon>
    </lineage>
</organism>
<keyword evidence="1" id="KW-0732">Signal</keyword>
<protein>
    <recommendedName>
        <fullName evidence="4">Secreted protein</fullName>
    </recommendedName>
</protein>
<name>A0ABP1BFL6_9BRYO</name>
<keyword evidence="3" id="KW-1185">Reference proteome</keyword>
<dbReference type="EMBL" id="OZ023705">
    <property type="protein sequence ID" value="CAK9874202.1"/>
    <property type="molecule type" value="Genomic_DNA"/>
</dbReference>
<proteinExistence type="predicted"/>